<evidence type="ECO:0000256" key="5">
    <source>
        <dbReference type="ARBA" id="ARBA00023136"/>
    </source>
</evidence>
<dbReference type="GO" id="GO:0016787">
    <property type="term" value="F:hydrolase activity"/>
    <property type="evidence" value="ECO:0007669"/>
    <property type="project" value="UniProtKB-UniRule"/>
</dbReference>
<keyword evidence="4 8" id="KW-1133">Transmembrane helix</keyword>
<proteinExistence type="inferred from homology"/>
<name>M5AA88_LEVBR</name>
<keyword evidence="7" id="KW-0464">Manganese</keyword>
<dbReference type="SUPFAM" id="SSF64182">
    <property type="entry name" value="DHH phosphoesterases"/>
    <property type="match status" value="1"/>
</dbReference>
<dbReference type="Pfam" id="PF01368">
    <property type="entry name" value="DHH"/>
    <property type="match status" value="1"/>
</dbReference>
<dbReference type="Gene3D" id="3.30.450.20">
    <property type="entry name" value="PAS domain"/>
    <property type="match status" value="1"/>
</dbReference>
<feature type="binding site" evidence="7">
    <location>
        <position position="378"/>
    </location>
    <ligand>
        <name>Mn(2+)</name>
        <dbReference type="ChEBI" id="CHEBI:29035"/>
        <label>2</label>
    </ligand>
</feature>
<comment type="similarity">
    <text evidence="6">Belongs to the GdpP/PdeA phosphodiesterase family.</text>
</comment>
<evidence type="ECO:0000256" key="1">
    <source>
        <dbReference type="ARBA" id="ARBA00004651"/>
    </source>
</evidence>
<dbReference type="SMART" id="SM00267">
    <property type="entry name" value="GGDEF"/>
    <property type="match status" value="1"/>
</dbReference>
<feature type="binding site" evidence="7">
    <location>
        <position position="472"/>
    </location>
    <ligand>
        <name>Mn(2+)</name>
        <dbReference type="ChEBI" id="CHEBI:29035"/>
        <label>2</label>
    </ligand>
</feature>
<feature type="binding site" evidence="7">
    <location>
        <position position="376"/>
    </location>
    <ligand>
        <name>Mn(2+)</name>
        <dbReference type="ChEBI" id="CHEBI:29035"/>
        <label>1</label>
    </ligand>
</feature>
<dbReference type="EC" id="3.1.4.-" evidence="6"/>
<dbReference type="InterPro" id="IPR000160">
    <property type="entry name" value="GGDEF_dom"/>
</dbReference>
<dbReference type="InterPro" id="IPR038763">
    <property type="entry name" value="DHH_sf"/>
</dbReference>
<dbReference type="PATRIC" id="fig|1001583.3.peg.21"/>
<evidence type="ECO:0000256" key="7">
    <source>
        <dbReference type="PIRSR" id="PIRSR026583-50"/>
    </source>
</evidence>
<evidence type="ECO:0000256" key="8">
    <source>
        <dbReference type="SAM" id="Phobius"/>
    </source>
</evidence>
<dbReference type="Gene3D" id="3.90.1640.10">
    <property type="entry name" value="inorganic pyrophosphatase (n-terminal core)"/>
    <property type="match status" value="1"/>
</dbReference>
<organism evidence="10 11">
    <name type="scientific">Levilactobacillus brevis KB290</name>
    <dbReference type="NCBI Taxonomy" id="1001583"/>
    <lineage>
        <taxon>Bacteria</taxon>
        <taxon>Bacillati</taxon>
        <taxon>Bacillota</taxon>
        <taxon>Bacilli</taxon>
        <taxon>Lactobacillales</taxon>
        <taxon>Lactobacillaceae</taxon>
        <taxon>Levilactobacillus</taxon>
    </lineage>
</organism>
<feature type="binding site" evidence="7">
    <location>
        <position position="372"/>
    </location>
    <ligand>
        <name>Mn(2+)</name>
        <dbReference type="ChEBI" id="CHEBI:29035"/>
        <label>1</label>
    </ligand>
</feature>
<comment type="subcellular location">
    <subcellularLocation>
        <location evidence="1">Cell membrane</location>
        <topology evidence="1">Multi-pass membrane protein</topology>
    </subcellularLocation>
</comment>
<keyword evidence="6" id="KW-0378">Hydrolase</keyword>
<dbReference type="InterPro" id="IPR003156">
    <property type="entry name" value="DHHA1_dom"/>
</dbReference>
<comment type="cofactor">
    <cofactor evidence="7">
        <name>Mn(2+)</name>
        <dbReference type="ChEBI" id="CHEBI:29035"/>
    </cofactor>
    <text evidence="7">For phosphodiesterase activity, probably binds 2 Mn(2+) per subunit.</text>
</comment>
<evidence type="ECO:0000256" key="3">
    <source>
        <dbReference type="ARBA" id="ARBA00022692"/>
    </source>
</evidence>
<dbReference type="HOGENOM" id="CLU_018278_0_0_9"/>
<dbReference type="GO" id="GO:0046872">
    <property type="term" value="F:metal ion binding"/>
    <property type="evidence" value="ECO:0007669"/>
    <property type="project" value="UniProtKB-KW"/>
</dbReference>
<feature type="domain" description="GGDEF" evidence="9">
    <location>
        <begin position="200"/>
        <end position="328"/>
    </location>
</feature>
<feature type="binding site" evidence="7">
    <location>
        <position position="447"/>
    </location>
    <ligand>
        <name>Mn(2+)</name>
        <dbReference type="ChEBI" id="CHEBI:29035"/>
        <label>1</label>
    </ligand>
</feature>
<feature type="binding site" evidence="7">
    <location>
        <position position="447"/>
    </location>
    <ligand>
        <name>Mn(2+)</name>
        <dbReference type="ChEBI" id="CHEBI:29035"/>
        <label>2</label>
    </ligand>
</feature>
<dbReference type="GO" id="GO:0005886">
    <property type="term" value="C:plasma membrane"/>
    <property type="evidence" value="ECO:0007669"/>
    <property type="project" value="UniProtKB-SubCell"/>
</dbReference>
<keyword evidence="7" id="KW-0479">Metal-binding</keyword>
<protein>
    <recommendedName>
        <fullName evidence="6">Cyclic-di-AMP phosphodiesterase</fullName>
        <ecNumber evidence="6">3.1.4.-</ecNumber>
    </recommendedName>
</protein>
<evidence type="ECO:0000256" key="6">
    <source>
        <dbReference type="PIRNR" id="PIRNR026583"/>
    </source>
</evidence>
<accession>M5AA88</accession>
<dbReference type="InterPro" id="IPR014528">
    <property type="entry name" value="GdpP/PdeA"/>
</dbReference>
<sequence length="687" mass="77397">MVGDNLTFQKNQMRSKMNKLFSRANVPEFLQNRRLRGIAMMTAGLAILGIVLAFLLNWIFGIVILILVGVATLMVFNTMAEIGADTTQYISDLSFRIQQGEQEALIRMPPGVMILGDSDQIEWVNPYLQHYFGDTDVLNRSLTAVDGELAKLIADAPAQKMTTVTWRDYRFTLYVQPDFHAVYLYDITHYQLIQEQYDNEKIAIGQIFLDNYDEITQSMTDQDISNLRNYVTNELSTWVQQFDMYLKQLDDDHYFILAYAKSLAAIEADKFKILDTIRESTSKQNFPLTLSMGIAYGDPNLNKLADQAQSNLDLALGRGGDQVVVKAADQEARYYGGKTNPMEKRTRVRARMISQALQELMNESDQIFVQGHSQPDMDSLGACLGIRRIAKMNNKTCWIVLDKETVHSDVQRLLDNLKQYPDIDASIISPETALEKATDQSMLLMVDHSKPSISISADLYHRLENRVMIIDHHRRGEEFPENPLLVYIEPYASSTCELITEMFEYQSQEGEPINKLEATAMLTGIFVDTKHFSLRTGTRTFDAASYLRSAGADAVEMQQYMKENVDSYLQRNHLIEMVEFVNEDMALIVGEEDQSYDPVTAAQAADDLLNMSGVDASFVVTRRADGRVGISARSLGEINVQLTMEAMGGGGHLSNAATQIADKTVAEVRQQLLDILTHSDEPETATT</sequence>
<dbReference type="Pfam" id="PF02272">
    <property type="entry name" value="DHHA1"/>
    <property type="match status" value="1"/>
</dbReference>
<evidence type="ECO:0000256" key="2">
    <source>
        <dbReference type="ARBA" id="ARBA00022475"/>
    </source>
</evidence>
<dbReference type="PANTHER" id="PTHR47618:SF2">
    <property type="entry name" value="CYCLIC-DI-AMP PHOSPHODIESTERASE GDPP"/>
    <property type="match status" value="1"/>
</dbReference>
<keyword evidence="5 6" id="KW-0472">Membrane</keyword>
<dbReference type="EMBL" id="AP012167">
    <property type="protein sequence ID" value="BAN05658.1"/>
    <property type="molecule type" value="Genomic_DNA"/>
</dbReference>
<evidence type="ECO:0000259" key="9">
    <source>
        <dbReference type="PROSITE" id="PS50887"/>
    </source>
</evidence>
<dbReference type="GO" id="GO:0106409">
    <property type="term" value="F:cyclic-di-AMP phosphodiesterase activity"/>
    <property type="evidence" value="ECO:0007669"/>
    <property type="project" value="RHEA"/>
</dbReference>
<dbReference type="PIRSF" id="PIRSF026583">
    <property type="entry name" value="YybT"/>
    <property type="match status" value="1"/>
</dbReference>
<dbReference type="InterPro" id="IPR051319">
    <property type="entry name" value="Oligoribo/pAp-PDE_c-di-AMP_PDE"/>
</dbReference>
<dbReference type="PANTHER" id="PTHR47618">
    <property type="entry name" value="BIFUNCTIONAL OLIGORIBONUCLEASE AND PAP PHOSPHATASE NRNA"/>
    <property type="match status" value="1"/>
</dbReference>
<feature type="binding site" evidence="7">
    <location>
        <position position="528"/>
    </location>
    <ligand>
        <name>Mn(2+)</name>
        <dbReference type="ChEBI" id="CHEBI:29035"/>
        <label>2</label>
    </ligand>
</feature>
<reference evidence="10 11" key="1">
    <citation type="journal article" date="2013" name="PLoS ONE">
        <title>Genomic Analysis by Deep Sequencing of the Probiotic Lactobacillus brevis KB290 Harboring Nine Plasmids Reveals Genomic Stability.</title>
        <authorList>
            <person name="Fukao M."/>
            <person name="Oshima K."/>
            <person name="Morita H."/>
            <person name="Toh H."/>
            <person name="Suda W."/>
            <person name="Kim S.W."/>
            <person name="Suzuki S."/>
            <person name="Yakabe T."/>
            <person name="Hattori M."/>
            <person name="Yajima N."/>
        </authorList>
    </citation>
    <scope>NUCLEOTIDE SEQUENCE [LARGE SCALE GENOMIC DNA]</scope>
    <source>
        <strain evidence="10 11">KB290</strain>
    </source>
</reference>
<evidence type="ECO:0000313" key="10">
    <source>
        <dbReference type="EMBL" id="BAN05658.1"/>
    </source>
</evidence>
<dbReference type="PROSITE" id="PS50887">
    <property type="entry name" value="GGDEF"/>
    <property type="match status" value="1"/>
</dbReference>
<comment type="function">
    <text evidence="6">Has phosphodiesterase (PDE) activity against cyclic-di-AMP (c-di-AMP).</text>
</comment>
<comment type="catalytic activity">
    <reaction evidence="6">
        <text>3',3'-c-di-AMP + H2O = 5'-O-phosphonoadenylyl-(3'-&gt;5')-adenosine + H(+)</text>
        <dbReference type="Rhea" id="RHEA:54420"/>
        <dbReference type="ChEBI" id="CHEBI:15377"/>
        <dbReference type="ChEBI" id="CHEBI:15378"/>
        <dbReference type="ChEBI" id="CHEBI:71500"/>
        <dbReference type="ChEBI" id="CHEBI:138171"/>
    </reaction>
</comment>
<dbReference type="InterPro" id="IPR049553">
    <property type="entry name" value="GdpP-like_PAS"/>
</dbReference>
<dbReference type="KEGG" id="lbk:LVISKB_0023"/>
<dbReference type="InterPro" id="IPR001667">
    <property type="entry name" value="DDH_dom"/>
</dbReference>
<dbReference type="AlphaFoldDB" id="M5AA88"/>
<keyword evidence="2 6" id="KW-1003">Cell membrane</keyword>
<dbReference type="Proteomes" id="UP000012042">
    <property type="component" value="Chromosome"/>
</dbReference>
<dbReference type="Pfam" id="PF24898">
    <property type="entry name" value="GGDEF_GdpP"/>
    <property type="match status" value="1"/>
</dbReference>
<feature type="transmembrane region" description="Helical" evidence="8">
    <location>
        <begin position="43"/>
        <end position="76"/>
    </location>
</feature>
<evidence type="ECO:0000256" key="4">
    <source>
        <dbReference type="ARBA" id="ARBA00022989"/>
    </source>
</evidence>
<gene>
    <name evidence="10" type="ORF">LVISKB_0023</name>
</gene>
<evidence type="ECO:0000313" key="11">
    <source>
        <dbReference type="Proteomes" id="UP000012042"/>
    </source>
</evidence>
<dbReference type="FunFam" id="3.90.1640.10:FF:000002">
    <property type="entry name" value="Cyclic-di-AMP phosphodiesterase"/>
    <property type="match status" value="1"/>
</dbReference>
<dbReference type="Gene3D" id="3.10.310.30">
    <property type="match status" value="1"/>
</dbReference>
<dbReference type="Pfam" id="PF21370">
    <property type="entry name" value="PAS_GdpP"/>
    <property type="match status" value="1"/>
</dbReference>
<keyword evidence="3 8" id="KW-0812">Transmembrane</keyword>
<dbReference type="GO" id="GO:0003676">
    <property type="term" value="F:nucleic acid binding"/>
    <property type="evidence" value="ECO:0007669"/>
    <property type="project" value="UniProtKB-UniRule"/>
</dbReference>